<dbReference type="Pfam" id="PF01053">
    <property type="entry name" value="Cys_Met_Meta_PP"/>
    <property type="match status" value="1"/>
</dbReference>
<dbReference type="GO" id="GO:0016740">
    <property type="term" value="F:transferase activity"/>
    <property type="evidence" value="ECO:0007669"/>
    <property type="project" value="UniProtKB-KW"/>
</dbReference>
<dbReference type="PANTHER" id="PTHR11808">
    <property type="entry name" value="TRANS-SULFURATION ENZYME FAMILY MEMBER"/>
    <property type="match status" value="1"/>
</dbReference>
<sequence length="404" mass="43208">MSRYTVSDALTVVQSRAALAAANPSAPGEHGFPLVSGMQPSSAHHFLDSAALAAYHAAKLDSVRYARDASANTIELERIVEQLHPGFRAFAFSSGMSAIASVLDAVRPGLQRLHLPNEVYRKTVALGQQLAATSPVEVVTYPTAAVAAQLSGQPEEGEVWFVEAPSNPHLRVVDLRGVDRGPTRTGVVVLDATLAGLGDLPPALLEIVDVIVYSCTKYIGGHNDVIGGLALVRDALRAPLWEARSRLGTIMPPHDAHLVVRSLRTFDARLDRQEEGARHVLRHLAQRADEGLVQSIHYPGEFANAHEADAVAFALGGPRGSLVSFVPNRSREELAERIGTLRTARMAPSFGSVDSLVEIPSYMSHAAASLDDLATMGLEPNLVRFSVGAENPALLAEDIDRLVC</sequence>
<reference evidence="5" key="1">
    <citation type="submission" date="2022-07" db="EMBL/GenBank/DDBJ databases">
        <title>Taxonomic analysis of Microcella humidisoli nov. sp., isolated from riverside soil.</title>
        <authorList>
            <person name="Molina K.M."/>
            <person name="Kim S.B."/>
        </authorList>
    </citation>
    <scope>NUCLEOTIDE SEQUENCE</scope>
    <source>
        <strain evidence="5">MMS21-STM10</strain>
    </source>
</reference>
<accession>A0ABY5FVT8</accession>
<dbReference type="SUPFAM" id="SSF53383">
    <property type="entry name" value="PLP-dependent transferases"/>
    <property type="match status" value="1"/>
</dbReference>
<evidence type="ECO:0000313" key="6">
    <source>
        <dbReference type="Proteomes" id="UP001060039"/>
    </source>
</evidence>
<keyword evidence="5" id="KW-0808">Transferase</keyword>
<organism evidence="5 6">
    <name type="scientific">Microcella humidisoli</name>
    <dbReference type="NCBI Taxonomy" id="2963406"/>
    <lineage>
        <taxon>Bacteria</taxon>
        <taxon>Bacillati</taxon>
        <taxon>Actinomycetota</taxon>
        <taxon>Actinomycetes</taxon>
        <taxon>Micrococcales</taxon>
        <taxon>Microbacteriaceae</taxon>
        <taxon>Microcella</taxon>
    </lineage>
</organism>
<dbReference type="InterPro" id="IPR000277">
    <property type="entry name" value="Cys/Met-Metab_PyrdxlP-dep_enz"/>
</dbReference>
<protein>
    <submittedName>
        <fullName evidence="5">PLP-dependent transferase</fullName>
    </submittedName>
</protein>
<comment type="similarity">
    <text evidence="2 4">Belongs to the trans-sulfuration enzymes family.</text>
</comment>
<dbReference type="EMBL" id="CP101497">
    <property type="protein sequence ID" value="UTT61896.1"/>
    <property type="molecule type" value="Genomic_DNA"/>
</dbReference>
<name>A0ABY5FVT8_9MICO</name>
<evidence type="ECO:0000313" key="5">
    <source>
        <dbReference type="EMBL" id="UTT61896.1"/>
    </source>
</evidence>
<dbReference type="PROSITE" id="PS00868">
    <property type="entry name" value="CYS_MET_METAB_PP"/>
    <property type="match status" value="1"/>
</dbReference>
<evidence type="ECO:0000256" key="1">
    <source>
        <dbReference type="ARBA" id="ARBA00001933"/>
    </source>
</evidence>
<dbReference type="PANTHER" id="PTHR11808:SF15">
    <property type="entry name" value="CYSTATHIONINE GAMMA-LYASE"/>
    <property type="match status" value="1"/>
</dbReference>
<dbReference type="Gene3D" id="3.40.640.10">
    <property type="entry name" value="Type I PLP-dependent aspartate aminotransferase-like (Major domain)"/>
    <property type="match status" value="1"/>
</dbReference>
<evidence type="ECO:0000256" key="2">
    <source>
        <dbReference type="ARBA" id="ARBA00009077"/>
    </source>
</evidence>
<proteinExistence type="inferred from homology"/>
<dbReference type="PIRSF" id="PIRSF001434">
    <property type="entry name" value="CGS"/>
    <property type="match status" value="1"/>
</dbReference>
<keyword evidence="3 4" id="KW-0663">Pyridoxal phosphate</keyword>
<comment type="cofactor">
    <cofactor evidence="1 4">
        <name>pyridoxal 5'-phosphate</name>
        <dbReference type="ChEBI" id="CHEBI:597326"/>
    </cofactor>
</comment>
<dbReference type="InterPro" id="IPR015424">
    <property type="entry name" value="PyrdxlP-dep_Trfase"/>
</dbReference>
<evidence type="ECO:0000256" key="4">
    <source>
        <dbReference type="RuleBase" id="RU362118"/>
    </source>
</evidence>
<dbReference type="Proteomes" id="UP001060039">
    <property type="component" value="Chromosome"/>
</dbReference>
<gene>
    <name evidence="5" type="ORF">NNL39_09450</name>
</gene>
<dbReference type="Gene3D" id="3.90.1150.10">
    <property type="entry name" value="Aspartate Aminotransferase, domain 1"/>
    <property type="match status" value="1"/>
</dbReference>
<dbReference type="RefSeq" id="WP_255159037.1">
    <property type="nucleotide sequence ID" value="NZ_CP101497.1"/>
</dbReference>
<keyword evidence="6" id="KW-1185">Reference proteome</keyword>
<dbReference type="InterPro" id="IPR015422">
    <property type="entry name" value="PyrdxlP-dep_Trfase_small"/>
</dbReference>
<evidence type="ECO:0000256" key="3">
    <source>
        <dbReference type="ARBA" id="ARBA00022898"/>
    </source>
</evidence>
<dbReference type="InterPro" id="IPR054542">
    <property type="entry name" value="Cys_met_metab_PP"/>
</dbReference>
<dbReference type="InterPro" id="IPR015421">
    <property type="entry name" value="PyrdxlP-dep_Trfase_major"/>
</dbReference>